<feature type="transmembrane region" description="Helical" evidence="3">
    <location>
        <begin position="625"/>
        <end position="648"/>
    </location>
</feature>
<evidence type="ECO:0008006" key="8">
    <source>
        <dbReference type="Google" id="ProtNLM"/>
    </source>
</evidence>
<dbReference type="Pfam" id="PF01464">
    <property type="entry name" value="SLT"/>
    <property type="match status" value="1"/>
</dbReference>
<dbReference type="Gene3D" id="1.10.530.10">
    <property type="match status" value="1"/>
</dbReference>
<feature type="compositionally biased region" description="Basic residues" evidence="2">
    <location>
        <begin position="613"/>
        <end position="626"/>
    </location>
</feature>
<dbReference type="Proteomes" id="UP000092578">
    <property type="component" value="Unassembled WGS sequence"/>
</dbReference>
<feature type="transmembrane region" description="Helical" evidence="3">
    <location>
        <begin position="525"/>
        <end position="550"/>
    </location>
</feature>
<keyword evidence="1" id="KW-0175">Coiled coil</keyword>
<dbReference type="InterPro" id="IPR008258">
    <property type="entry name" value="Transglycosylase_SLT_dom_1"/>
</dbReference>
<evidence type="ECO:0000259" key="5">
    <source>
        <dbReference type="Pfam" id="PF10145"/>
    </source>
</evidence>
<sequence>MARLTAVFEMKDNISRRLRGLHRNLESIESVTEATNTAIRRLDRARANPRLEVIDSATGTIRVVERRISSLDNATASPTLEAIDRLTGTLDQIDRRLDSVDSARATAEIAAIDNLSSILERIEQRLDSVDSEQATAEITADDQASSVIEDIQGRLDQLKGTVLTIGAAGGITGSGIIGSSSSAMTQDARTSAATGIAASDVRKIVNDIFYKKMVGNSREEVALSLQNMAQQTDLRGNQLKTASEISNKIAMIHEKDVPEVDRSLSSMMKNFKIDSKRAGDNLAYVFKHAGDQYDDLLDTFNEYSSSFVDMALKPEQVSAAFVAGTKSGARNFDEMADAMREFNIKRREMTDDQVAAFKKVLGADEAKKMFKGFEKGSYTGQEAMYRLAHGLSKIKDENERAAIATELIGTKYEDLKQPILDMANAIDDPIKATGELNKQFNDMQNNNPMTPINDAGRKLNQTMTEIGHGIITNVAPAFEKLNKWLDSKEGQEAIKKMTKSITDFAAAFGKVLAPTIEFGIEYFKIIGSAVVGLGVTLGIVLPAIKAFLAVKGLLIRRPRNNGLDDITNSMDRMDRRSRRGARGVRSLTDRLKDLFKIRPPADNPIFGDDTRTGRRRNTRSGRRRGISRLGGAGKGVGVLGTLAAFLAVDQVGTGLGDWLFGHKAGQEKFNGLLSNPFKDPGTYTEDRQGALSKLFFGSKESKENKAVANNEGKAQGQAFAKNFMAGLNSAQMNVYNWLNQKVYKPVGSAAKNSKHLGYAFSAGFVQGLNSAPGSVYSWINEKIYKPFGSAAKGSRHLGYAFSYGFVTGLSSAPVDVYSWINKNIYIPVGSAVKSAKHFGYAFSYGFVAGMKKSPLSVSSWVRTNIYQPFNQAALGAKSYGSALVYNFKSGIKAVPVGMKIWLNNHIGQPFLKYIQSGKGFGQGLVGYFISGMRSKKDDVSAEAKVLAKVVESAFRKELGIHSPSRVMADLGYWSAMGVVKGFSSVDISKIAKSKANELMSSFGNYSGGGAAMARSAIMQALQITGMPMSWLEPLMWIAQKESGFNPNAINLWDINAKRGDSSVGLFQIINSTFQRWKLHGMNDRRNPLHSAIAAIRYINGRYGGIHNHPGVKSRARGGGYKPYERGGIITHDHIARVGEGNKKEVIIPLEQHRSRALGLLEYAQKALGVPPVGLNVTNTTASNPVVLPEEQTQAVRNIMSRPIQTANKGIRDIVVQITGESHYHNDMDAEKVGKIAVKAVEQHLEEEYFAGGEMAVYD</sequence>
<dbReference type="PANTHER" id="PTHR21525:SF9">
    <property type="entry name" value="CHANNEL_COLICIN DOMAIN-CONTAINING PROTEIN"/>
    <property type="match status" value="1"/>
</dbReference>
<feature type="coiled-coil region" evidence="1">
    <location>
        <begin position="112"/>
        <end position="139"/>
    </location>
</feature>
<organism evidence="6 7">
    <name type="scientific">Pseudobacillus wudalianchiensis</name>
    <dbReference type="NCBI Taxonomy" id="1743143"/>
    <lineage>
        <taxon>Bacteria</taxon>
        <taxon>Bacillati</taxon>
        <taxon>Bacillota</taxon>
        <taxon>Bacilli</taxon>
        <taxon>Bacillales</taxon>
        <taxon>Bacillaceae</taxon>
        <taxon>Pseudobacillus</taxon>
    </lineage>
</organism>
<dbReference type="CDD" id="cd13402">
    <property type="entry name" value="LT_TF-like"/>
    <property type="match status" value="1"/>
</dbReference>
<dbReference type="InterPro" id="IPR023346">
    <property type="entry name" value="Lysozyme-like_dom_sf"/>
</dbReference>
<keyword evidence="3" id="KW-0472">Membrane</keyword>
<dbReference type="AlphaFoldDB" id="A0A1B9AN47"/>
<gene>
    <name evidence="6" type="ORF">A8F95_11155</name>
</gene>
<evidence type="ECO:0000256" key="2">
    <source>
        <dbReference type="SAM" id="MobiDB-lite"/>
    </source>
</evidence>
<evidence type="ECO:0000313" key="6">
    <source>
        <dbReference type="EMBL" id="OCA85225.1"/>
    </source>
</evidence>
<comment type="caution">
    <text evidence="6">The sequence shown here is derived from an EMBL/GenBank/DDBJ whole genome shotgun (WGS) entry which is preliminary data.</text>
</comment>
<keyword evidence="7" id="KW-1185">Reference proteome</keyword>
<dbReference type="RefSeq" id="WP_065411194.1">
    <property type="nucleotide sequence ID" value="NZ_MAYT01000027.1"/>
</dbReference>
<feature type="domain" description="Phage tail tape measure protein" evidence="5">
    <location>
        <begin position="215"/>
        <end position="409"/>
    </location>
</feature>
<feature type="region of interest" description="Disordered" evidence="2">
    <location>
        <begin position="605"/>
        <end position="627"/>
    </location>
</feature>
<feature type="domain" description="Transglycosylase SLT" evidence="4">
    <location>
        <begin position="1026"/>
        <end position="1115"/>
    </location>
</feature>
<dbReference type="SUPFAM" id="SSF53955">
    <property type="entry name" value="Lysozyme-like"/>
    <property type="match status" value="1"/>
</dbReference>
<proteinExistence type="predicted"/>
<reference evidence="7" key="1">
    <citation type="submission" date="2016-05" db="EMBL/GenBank/DDBJ databases">
        <authorList>
            <person name="Liu B."/>
            <person name="Wang J."/>
            <person name="Zhu Y."/>
            <person name="Liu G."/>
            <person name="Chen Q."/>
            <person name="Chen Z."/>
            <person name="Lan J."/>
            <person name="Che J."/>
            <person name="Ge C."/>
            <person name="Shi H."/>
            <person name="Pan Z."/>
            <person name="Liu X."/>
        </authorList>
    </citation>
    <scope>NUCLEOTIDE SEQUENCE [LARGE SCALE GENOMIC DNA]</scope>
    <source>
        <strain evidence="7">FJAT-27215</strain>
    </source>
</reference>
<keyword evidence="3" id="KW-1133">Transmembrane helix</keyword>
<dbReference type="InterPro" id="IPR010090">
    <property type="entry name" value="Phage_tape_meas"/>
</dbReference>
<evidence type="ECO:0000256" key="3">
    <source>
        <dbReference type="SAM" id="Phobius"/>
    </source>
</evidence>
<evidence type="ECO:0000259" key="4">
    <source>
        <dbReference type="Pfam" id="PF01464"/>
    </source>
</evidence>
<accession>A0A1B9AN47</accession>
<dbReference type="Pfam" id="PF10145">
    <property type="entry name" value="PhageMin_Tail"/>
    <property type="match status" value="1"/>
</dbReference>
<keyword evidence="3" id="KW-0812">Transmembrane</keyword>
<name>A0A1B9AN47_9BACI</name>
<evidence type="ECO:0000313" key="7">
    <source>
        <dbReference type="Proteomes" id="UP000092578"/>
    </source>
</evidence>
<dbReference type="EMBL" id="MAYT01000027">
    <property type="protein sequence ID" value="OCA85225.1"/>
    <property type="molecule type" value="Genomic_DNA"/>
</dbReference>
<evidence type="ECO:0000256" key="1">
    <source>
        <dbReference type="SAM" id="Coils"/>
    </source>
</evidence>
<dbReference type="PANTHER" id="PTHR21525">
    <property type="entry name" value="MOTILE SPERM PROTEIN"/>
    <property type="match status" value="1"/>
</dbReference>
<protein>
    <recommendedName>
        <fullName evidence="8">Transglycosylase SLT domain-containing protein</fullName>
    </recommendedName>
</protein>